<evidence type="ECO:0000313" key="6">
    <source>
        <dbReference type="EMBL" id="MFC3114835.1"/>
    </source>
</evidence>
<dbReference type="Pfam" id="PF01553">
    <property type="entry name" value="Acyltransferase"/>
    <property type="match status" value="1"/>
</dbReference>
<proteinExistence type="predicted"/>
<evidence type="ECO:0000256" key="1">
    <source>
        <dbReference type="ARBA" id="ARBA00005189"/>
    </source>
</evidence>
<dbReference type="InterPro" id="IPR002123">
    <property type="entry name" value="Plipid/glycerol_acylTrfase"/>
</dbReference>
<evidence type="ECO:0000256" key="2">
    <source>
        <dbReference type="ARBA" id="ARBA00022679"/>
    </source>
</evidence>
<dbReference type="SMART" id="SM00563">
    <property type="entry name" value="PlsC"/>
    <property type="match status" value="1"/>
</dbReference>
<dbReference type="CDD" id="cd07989">
    <property type="entry name" value="LPLAT_AGPAT-like"/>
    <property type="match status" value="1"/>
</dbReference>
<gene>
    <name evidence="6" type="ORF">ACFODX_04635</name>
</gene>
<dbReference type="PANTHER" id="PTHR10434">
    <property type="entry name" value="1-ACYL-SN-GLYCEROL-3-PHOSPHATE ACYLTRANSFERASE"/>
    <property type="match status" value="1"/>
</dbReference>
<keyword evidence="4" id="KW-1133">Transmembrane helix</keyword>
<keyword evidence="4" id="KW-0472">Membrane</keyword>
<keyword evidence="7" id="KW-1185">Reference proteome</keyword>
<comment type="pathway">
    <text evidence="1">Lipid metabolism.</text>
</comment>
<accession>A0ABV7FBB9</accession>
<keyword evidence="4" id="KW-0812">Transmembrane</keyword>
<keyword evidence="2" id="KW-0808">Transferase</keyword>
<feature type="transmembrane region" description="Helical" evidence="4">
    <location>
        <begin position="7"/>
        <end position="30"/>
    </location>
</feature>
<keyword evidence="3 6" id="KW-0012">Acyltransferase</keyword>
<dbReference type="PANTHER" id="PTHR10434:SF40">
    <property type="entry name" value="1-ACYL-SN-GLYCEROL-3-PHOSPHATE ACYLTRANSFERASE"/>
    <property type="match status" value="1"/>
</dbReference>
<dbReference type="GO" id="GO:0016746">
    <property type="term" value="F:acyltransferase activity"/>
    <property type="evidence" value="ECO:0007669"/>
    <property type="project" value="UniProtKB-KW"/>
</dbReference>
<evidence type="ECO:0000256" key="4">
    <source>
        <dbReference type="SAM" id="Phobius"/>
    </source>
</evidence>
<reference evidence="7" key="1">
    <citation type="journal article" date="2019" name="Int. J. Syst. Evol. Microbiol.">
        <title>The Global Catalogue of Microorganisms (GCM) 10K type strain sequencing project: providing services to taxonomists for standard genome sequencing and annotation.</title>
        <authorList>
            <consortium name="The Broad Institute Genomics Platform"/>
            <consortium name="The Broad Institute Genome Sequencing Center for Infectious Disease"/>
            <person name="Wu L."/>
            <person name="Ma J."/>
        </authorList>
    </citation>
    <scope>NUCLEOTIDE SEQUENCE [LARGE SCALE GENOMIC DNA]</scope>
    <source>
        <strain evidence="7">KCTC 52237</strain>
    </source>
</reference>
<dbReference type="EMBL" id="JBHRTF010000002">
    <property type="protein sequence ID" value="MFC3114835.1"/>
    <property type="molecule type" value="Genomic_DNA"/>
</dbReference>
<evidence type="ECO:0000313" key="7">
    <source>
        <dbReference type="Proteomes" id="UP001595555"/>
    </source>
</evidence>
<dbReference type="Proteomes" id="UP001595555">
    <property type="component" value="Unassembled WGS sequence"/>
</dbReference>
<organism evidence="6 7">
    <name type="scientific">Cellvibrio fontiphilus</name>
    <dbReference type="NCBI Taxonomy" id="1815559"/>
    <lineage>
        <taxon>Bacteria</taxon>
        <taxon>Pseudomonadati</taxon>
        <taxon>Pseudomonadota</taxon>
        <taxon>Gammaproteobacteria</taxon>
        <taxon>Cellvibrionales</taxon>
        <taxon>Cellvibrionaceae</taxon>
        <taxon>Cellvibrio</taxon>
    </lineage>
</organism>
<name>A0ABV7FBB9_9GAMM</name>
<dbReference type="SUPFAM" id="SSF69593">
    <property type="entry name" value="Glycerol-3-phosphate (1)-acyltransferase"/>
    <property type="match status" value="1"/>
</dbReference>
<dbReference type="RefSeq" id="WP_378116536.1">
    <property type="nucleotide sequence ID" value="NZ_JBHRTF010000002.1"/>
</dbReference>
<sequence length="256" mass="29209">MLKLRSLLFTIGYNVSSVLIGFIGVIIWPIFPYAWRWRIVTLWNRFVMFWLRVCCNIRFEIHGERRRDLFPCVVMAKHQSTWETMFLQYYFGPVSTILKKELFRIPFFGWGLASLRPIAIDRSNPMQALKDIKRIGLRRLQQGNNLLVFPEGTRTPVGQVGNYARSGADIAISAGVPIVAIAHNAGECWPTKNLIKYPGTIRVVISEPFATEGKDRKQLTEDVKNWIESEIAKMPPARKDGIRIVASTAAEIKADS</sequence>
<comment type="caution">
    <text evidence="6">The sequence shown here is derived from an EMBL/GenBank/DDBJ whole genome shotgun (WGS) entry which is preliminary data.</text>
</comment>
<feature type="domain" description="Phospholipid/glycerol acyltransferase" evidence="5">
    <location>
        <begin position="72"/>
        <end position="186"/>
    </location>
</feature>
<protein>
    <submittedName>
        <fullName evidence="6">Lysophospholipid acyltransferase family protein</fullName>
    </submittedName>
</protein>
<evidence type="ECO:0000256" key="3">
    <source>
        <dbReference type="ARBA" id="ARBA00023315"/>
    </source>
</evidence>
<evidence type="ECO:0000259" key="5">
    <source>
        <dbReference type="SMART" id="SM00563"/>
    </source>
</evidence>